<dbReference type="OrthoDB" id="3538998at2759"/>
<keyword evidence="4" id="KW-1185">Reference proteome</keyword>
<name>A0A2J6PIJ8_9HELO</name>
<gene>
    <name evidence="3" type="ORF">NA56DRAFT_755481</name>
</gene>
<evidence type="ECO:0000256" key="1">
    <source>
        <dbReference type="SAM" id="MobiDB-lite"/>
    </source>
</evidence>
<dbReference type="Proteomes" id="UP000235672">
    <property type="component" value="Unassembled WGS sequence"/>
</dbReference>
<accession>A0A2J6PIJ8</accession>
<keyword evidence="2" id="KW-0812">Transmembrane</keyword>
<sequence length="415" mass="44065">MSLNPRTDVRRHPFCLVTISIRIQPIPQSPTQFRILYPLEYHYRQSLLLSFNMWSKLLTITVATFFAFYSTALGQTNFTTNWNPTGEGCVDSTGYVSCYNDHSNTGVSCQTACANNNKKGTPEYNTCMNACEALWLAGNVGCWLQSCWNQVYSCAYQLTAMSYFDGAGLEQNSDVPFYPAPNDASAGACSCNIGYVYGNLSSISQLSQGSDCEVIAAGDNTVLYNCECCEFSWPVSNILNVCPKSDLSVMSVPGFIKQVAGELAGSSDKCAILNNGTETCISDYNFPFEGKTAYNPLALPSGEPGTQALSNTAGNAFTVFPSPVLTLSLLPALTYTSVITPAAFAASASANPQSILGTSILGVPSTSSTIVSTTSKATGTGSAATTSATKTSSGMKMERNPVLLLAVGSIFVGML</sequence>
<reference evidence="3 4" key="1">
    <citation type="submission" date="2016-05" db="EMBL/GenBank/DDBJ databases">
        <title>A degradative enzymes factory behind the ericoid mycorrhizal symbiosis.</title>
        <authorList>
            <consortium name="DOE Joint Genome Institute"/>
            <person name="Martino E."/>
            <person name="Morin E."/>
            <person name="Grelet G."/>
            <person name="Kuo A."/>
            <person name="Kohler A."/>
            <person name="Daghino S."/>
            <person name="Barry K."/>
            <person name="Choi C."/>
            <person name="Cichocki N."/>
            <person name="Clum A."/>
            <person name="Copeland A."/>
            <person name="Hainaut M."/>
            <person name="Haridas S."/>
            <person name="Labutti K."/>
            <person name="Lindquist E."/>
            <person name="Lipzen A."/>
            <person name="Khouja H.-R."/>
            <person name="Murat C."/>
            <person name="Ohm R."/>
            <person name="Olson A."/>
            <person name="Spatafora J."/>
            <person name="Veneault-Fourrey C."/>
            <person name="Henrissat B."/>
            <person name="Grigoriev I."/>
            <person name="Martin F."/>
            <person name="Perotto S."/>
        </authorList>
    </citation>
    <scope>NUCLEOTIDE SEQUENCE [LARGE SCALE GENOMIC DNA]</scope>
    <source>
        <strain evidence="3 4">UAMH 7357</strain>
    </source>
</reference>
<protein>
    <submittedName>
        <fullName evidence="3">Uncharacterized protein</fullName>
    </submittedName>
</protein>
<dbReference type="EMBL" id="KZ613528">
    <property type="protein sequence ID" value="PMD13706.1"/>
    <property type="molecule type" value="Genomic_DNA"/>
</dbReference>
<feature type="transmembrane region" description="Helical" evidence="2">
    <location>
        <begin position="47"/>
        <end position="69"/>
    </location>
</feature>
<keyword evidence="2" id="KW-1133">Transmembrane helix</keyword>
<evidence type="ECO:0000313" key="3">
    <source>
        <dbReference type="EMBL" id="PMD13706.1"/>
    </source>
</evidence>
<organism evidence="3 4">
    <name type="scientific">Hyaloscypha hepaticicola</name>
    <dbReference type="NCBI Taxonomy" id="2082293"/>
    <lineage>
        <taxon>Eukaryota</taxon>
        <taxon>Fungi</taxon>
        <taxon>Dikarya</taxon>
        <taxon>Ascomycota</taxon>
        <taxon>Pezizomycotina</taxon>
        <taxon>Leotiomycetes</taxon>
        <taxon>Helotiales</taxon>
        <taxon>Hyaloscyphaceae</taxon>
        <taxon>Hyaloscypha</taxon>
    </lineage>
</organism>
<dbReference type="AlphaFoldDB" id="A0A2J6PIJ8"/>
<proteinExistence type="predicted"/>
<evidence type="ECO:0000256" key="2">
    <source>
        <dbReference type="SAM" id="Phobius"/>
    </source>
</evidence>
<evidence type="ECO:0000313" key="4">
    <source>
        <dbReference type="Proteomes" id="UP000235672"/>
    </source>
</evidence>
<feature type="region of interest" description="Disordered" evidence="1">
    <location>
        <begin position="372"/>
        <end position="392"/>
    </location>
</feature>
<keyword evidence="2" id="KW-0472">Membrane</keyword>